<feature type="transmembrane region" description="Helical" evidence="2">
    <location>
        <begin position="133"/>
        <end position="157"/>
    </location>
</feature>
<feature type="compositionally biased region" description="Polar residues" evidence="1">
    <location>
        <begin position="59"/>
        <end position="97"/>
    </location>
</feature>
<evidence type="ECO:0000313" key="3">
    <source>
        <dbReference type="EMBL" id="KAF2130871.1"/>
    </source>
</evidence>
<reference evidence="3" key="1">
    <citation type="journal article" date="2020" name="Stud. Mycol.">
        <title>101 Dothideomycetes genomes: a test case for predicting lifestyles and emergence of pathogens.</title>
        <authorList>
            <person name="Haridas S."/>
            <person name="Albert R."/>
            <person name="Binder M."/>
            <person name="Bloem J."/>
            <person name="Labutti K."/>
            <person name="Salamov A."/>
            <person name="Andreopoulos B."/>
            <person name="Baker S."/>
            <person name="Barry K."/>
            <person name="Bills G."/>
            <person name="Bluhm B."/>
            <person name="Cannon C."/>
            <person name="Castanera R."/>
            <person name="Culley D."/>
            <person name="Daum C."/>
            <person name="Ezra D."/>
            <person name="Gonzalez J."/>
            <person name="Henrissat B."/>
            <person name="Kuo A."/>
            <person name="Liang C."/>
            <person name="Lipzen A."/>
            <person name="Lutzoni F."/>
            <person name="Magnuson J."/>
            <person name="Mondo S."/>
            <person name="Nolan M."/>
            <person name="Ohm R."/>
            <person name="Pangilinan J."/>
            <person name="Park H.-J."/>
            <person name="Ramirez L."/>
            <person name="Alfaro M."/>
            <person name="Sun H."/>
            <person name="Tritt A."/>
            <person name="Yoshinaga Y."/>
            <person name="Zwiers L.-H."/>
            <person name="Turgeon B."/>
            <person name="Goodwin S."/>
            <person name="Spatafora J."/>
            <person name="Crous P."/>
            <person name="Grigoriev I."/>
        </authorList>
    </citation>
    <scope>NUCLEOTIDE SEQUENCE</scope>
    <source>
        <strain evidence="3">CBS 119687</strain>
    </source>
</reference>
<feature type="region of interest" description="Disordered" evidence="1">
    <location>
        <begin position="47"/>
        <end position="97"/>
    </location>
</feature>
<dbReference type="Proteomes" id="UP000799771">
    <property type="component" value="Unassembled WGS sequence"/>
</dbReference>
<keyword evidence="4" id="KW-1185">Reference proteome</keyword>
<dbReference type="AlphaFoldDB" id="A0A6A6AKA4"/>
<dbReference type="OrthoDB" id="5421765at2759"/>
<accession>A0A6A6AKA4</accession>
<dbReference type="EMBL" id="ML977503">
    <property type="protein sequence ID" value="KAF2130871.1"/>
    <property type="molecule type" value="Genomic_DNA"/>
</dbReference>
<evidence type="ECO:0000313" key="4">
    <source>
        <dbReference type="Proteomes" id="UP000799771"/>
    </source>
</evidence>
<dbReference type="GeneID" id="54408269"/>
<protein>
    <submittedName>
        <fullName evidence="3">Uncharacterized protein</fullName>
    </submittedName>
</protein>
<keyword evidence="2" id="KW-1133">Transmembrane helix</keyword>
<evidence type="ECO:0000256" key="1">
    <source>
        <dbReference type="SAM" id="MobiDB-lite"/>
    </source>
</evidence>
<sequence>MAPQQQNNPPLCPTNENGVSLCAATSLIESILPTTALPTGIESFGSIPDSTLPAGTFTPAPSSTGDAQNESTSSDDSGEANSQLTSTRNTSQNGTYVMTSSTPAAASATVTATPALAQPSSKSSGNHGVSSGAVAGIAIATAIIGGALAFLAAFLLFKKRNRKQNASGGPVKYETYADSTPELIMAPKGVGVGRRDSSYVQVSQTAVPVATLARKPVQQSTPSDPLAGILPPPADEHNIQSKVAALFGDIHAHIDAYYRDVHASITSSLEPELAQFGAKDVNMAELLQDCSRPTVALKHALVAYVLGMTGPENEGDMETLFPRELSSTSVDDEVSDPNHTAASTLHRRLTVYLYSASSSHPSRSRKSWALSSNTREAAEHFSLTFFPWANPTASDQDKDEGLTHIISSTLELRIWLFGQPGVYDLVWEGAGRRGVVVSPALVRRVDGRIILEAGVISV</sequence>
<dbReference type="RefSeq" id="XP_033525258.1">
    <property type="nucleotide sequence ID" value="XM_033667837.1"/>
</dbReference>
<name>A0A6A6AKA4_9PLEO</name>
<gene>
    <name evidence="3" type="ORF">P153DRAFT_365506</name>
</gene>
<proteinExistence type="predicted"/>
<organism evidence="3 4">
    <name type="scientific">Dothidotthia symphoricarpi CBS 119687</name>
    <dbReference type="NCBI Taxonomy" id="1392245"/>
    <lineage>
        <taxon>Eukaryota</taxon>
        <taxon>Fungi</taxon>
        <taxon>Dikarya</taxon>
        <taxon>Ascomycota</taxon>
        <taxon>Pezizomycotina</taxon>
        <taxon>Dothideomycetes</taxon>
        <taxon>Pleosporomycetidae</taxon>
        <taxon>Pleosporales</taxon>
        <taxon>Dothidotthiaceae</taxon>
        <taxon>Dothidotthia</taxon>
    </lineage>
</organism>
<evidence type="ECO:0000256" key="2">
    <source>
        <dbReference type="SAM" id="Phobius"/>
    </source>
</evidence>
<keyword evidence="2" id="KW-0812">Transmembrane</keyword>
<keyword evidence="2" id="KW-0472">Membrane</keyword>